<protein>
    <submittedName>
        <fullName evidence="1">Uncharacterized protein</fullName>
    </submittedName>
</protein>
<reference evidence="1 2" key="1">
    <citation type="journal article" date="2016" name="Sci. Rep.">
        <title>A proposed integrated approach for the preclinical evaluation of phage therapy in Pseudomonas infections.</title>
        <authorList>
            <person name="Danis-Wlodarczyk K."/>
            <person name="Vandenheuvel D."/>
            <person name="Jang H.B."/>
            <person name="Briers Y."/>
            <person name="Olszak T."/>
            <person name="Arabski M."/>
            <person name="Wasik S."/>
            <person name="Drabik M."/>
            <person name="Higgins G."/>
            <person name="Tyrrell J."/>
            <person name="Harvey B.J."/>
            <person name="Noben J.P."/>
            <person name="Lavigne R."/>
            <person name="Drulis-Kawa Z."/>
        </authorList>
    </citation>
    <scope>NUCLEOTIDE SEQUENCE [LARGE SCALE GENOMIC DNA]</scope>
</reference>
<proteinExistence type="predicted"/>
<dbReference type="Proteomes" id="UP000224336">
    <property type="component" value="Segment"/>
</dbReference>
<evidence type="ECO:0000313" key="2">
    <source>
        <dbReference type="Proteomes" id="UP000224336"/>
    </source>
</evidence>
<evidence type="ECO:0000313" key="1">
    <source>
        <dbReference type="EMBL" id="ANM45021.1"/>
    </source>
</evidence>
<name>A0A192Y7R3_9CAUD</name>
<gene>
    <name evidence="1" type="ORF">KTN4_263</name>
</gene>
<sequence>MNEAIISLDRRGAHHLGSRGYPIRSIGDVTVFDLNHNQLYPKIHSLKDQNHDGWHSISVDDENGVTAYTFVLNMDLNLGWLRPKQPNVGGGYIKIKFEQ</sequence>
<accession>A0A192Y7R3</accession>
<dbReference type="EMBL" id="KU521356">
    <property type="protein sequence ID" value="ANM45021.1"/>
    <property type="molecule type" value="Genomic_DNA"/>
</dbReference>
<organism evidence="1 2">
    <name type="scientific">Pseudomonas phage KTN4</name>
    <dbReference type="NCBI Taxonomy" id="1862701"/>
    <lineage>
        <taxon>Viruses</taxon>
        <taxon>Duplodnaviria</taxon>
        <taxon>Heunggongvirae</taxon>
        <taxon>Uroviricota</taxon>
        <taxon>Caudoviricetes</taxon>
        <taxon>Chimalliviridae</taxon>
        <taxon>Phikzvirus</taxon>
        <taxon>Phikzvirus phiKZ</taxon>
    </lineage>
</organism>